<dbReference type="Pfam" id="PF00583">
    <property type="entry name" value="Acetyltransf_1"/>
    <property type="match status" value="1"/>
</dbReference>
<dbReference type="AlphaFoldDB" id="A0A7W9YTT3"/>
<evidence type="ECO:0000256" key="4">
    <source>
        <dbReference type="ARBA" id="ARBA00022679"/>
    </source>
</evidence>
<evidence type="ECO:0000313" key="12">
    <source>
        <dbReference type="Proteomes" id="UP000535501"/>
    </source>
</evidence>
<proteinExistence type="predicted"/>
<comment type="caution">
    <text evidence="11">The sequence shown here is derived from an EMBL/GenBank/DDBJ whole genome shotgun (WGS) entry which is preliminary data.</text>
</comment>
<evidence type="ECO:0000256" key="9">
    <source>
        <dbReference type="PIRNR" id="PIRNR000452"/>
    </source>
</evidence>
<evidence type="ECO:0000256" key="6">
    <source>
        <dbReference type="ARBA" id="ARBA00023315"/>
    </source>
</evidence>
<name>A0A7W9YTT3_9HYPH</name>
<comment type="function">
    <text evidence="9">Catalyzes the transfer of an acetyl group from acetyl-CoA to the 6'-amino group of aminoglycoside molecules conferring resistance to antibiotics containing the purpurosamine ring.</text>
</comment>
<evidence type="ECO:0000256" key="8">
    <source>
        <dbReference type="ARBA" id="ARBA00048923"/>
    </source>
</evidence>
<evidence type="ECO:0000256" key="3">
    <source>
        <dbReference type="ARBA" id="ARBA00017677"/>
    </source>
</evidence>
<dbReference type="InterPro" id="IPR024170">
    <property type="entry name" value="Aminoglycoside_N6-AcTrfrase"/>
</dbReference>
<dbReference type="Proteomes" id="UP000535501">
    <property type="component" value="Unassembled WGS sequence"/>
</dbReference>
<evidence type="ECO:0000256" key="2">
    <source>
        <dbReference type="ARBA" id="ARBA00012888"/>
    </source>
</evidence>
<feature type="domain" description="N-acetyltransferase" evidence="10">
    <location>
        <begin position="4"/>
        <end position="150"/>
    </location>
</feature>
<keyword evidence="12" id="KW-1185">Reference proteome</keyword>
<dbReference type="InterPro" id="IPR000182">
    <property type="entry name" value="GNAT_dom"/>
</dbReference>
<dbReference type="InterPro" id="IPR016181">
    <property type="entry name" value="Acyl_CoA_acyltransferase"/>
</dbReference>
<comment type="subunit">
    <text evidence="1 9">Homodimer.</text>
</comment>
<dbReference type="PIRSF" id="PIRSF000452">
    <property type="entry name" value="6-N-acetyltransf"/>
    <property type="match status" value="1"/>
</dbReference>
<evidence type="ECO:0000256" key="1">
    <source>
        <dbReference type="ARBA" id="ARBA00011738"/>
    </source>
</evidence>
<keyword evidence="4 9" id="KW-0808">Transferase</keyword>
<keyword evidence="5 9" id="KW-0046">Antibiotic resistance</keyword>
<dbReference type="EC" id="2.3.1.82" evidence="2 9"/>
<organism evidence="11 12">
    <name type="scientific">Pseudorhizobium flavum</name>
    <dbReference type="NCBI Taxonomy" id="1335061"/>
    <lineage>
        <taxon>Bacteria</taxon>
        <taxon>Pseudomonadati</taxon>
        <taxon>Pseudomonadota</taxon>
        <taxon>Alphaproteobacteria</taxon>
        <taxon>Hyphomicrobiales</taxon>
        <taxon>Rhizobiaceae</taxon>
        <taxon>Rhizobium/Agrobacterium group</taxon>
        <taxon>Pseudorhizobium</taxon>
    </lineage>
</organism>
<evidence type="ECO:0000256" key="7">
    <source>
        <dbReference type="ARBA" id="ARBA00029660"/>
    </source>
</evidence>
<evidence type="ECO:0000313" key="11">
    <source>
        <dbReference type="EMBL" id="MBB6178268.1"/>
    </source>
</evidence>
<dbReference type="GO" id="GO:0046677">
    <property type="term" value="P:response to antibiotic"/>
    <property type="evidence" value="ECO:0007669"/>
    <property type="project" value="UniProtKB-KW"/>
</dbReference>
<sequence length="150" mass="16461">MKPVSVRALTSLDGEPWSKLRQALWPDQPADAHLVEIEEMLGGQVGAGYGAFSPDGALVAFAEVSIRAYANGCTSTPVPFLEGIFVEERSRRMGIAGLLLAQIESDLRARGFVELCSDAEMHNTSSHLAHRQWGFVETERVIYFRKPLGT</sequence>
<accession>A0A7W9YTT3</accession>
<dbReference type="RefSeq" id="WP_172977844.1">
    <property type="nucleotide sequence ID" value="NZ_JACHEJ010000001.1"/>
</dbReference>
<dbReference type="GO" id="GO:0047663">
    <property type="term" value="F:aminoglycoside 6'-N-acetyltransferase activity"/>
    <property type="evidence" value="ECO:0007669"/>
    <property type="project" value="UniProtKB-EC"/>
</dbReference>
<reference evidence="11 12" key="1">
    <citation type="submission" date="2020-08" db="EMBL/GenBank/DDBJ databases">
        <title>Genomic Encyclopedia of Type Strains, Phase IV (KMG-IV): sequencing the most valuable type-strain genomes for metagenomic binning, comparative biology and taxonomic classification.</title>
        <authorList>
            <person name="Goeker M."/>
        </authorList>
    </citation>
    <scope>NUCLEOTIDE SEQUENCE [LARGE SCALE GENOMIC DNA]</scope>
    <source>
        <strain evidence="11 12">DSM 102134</strain>
    </source>
</reference>
<dbReference type="EMBL" id="JACHEJ010000001">
    <property type="protein sequence ID" value="MBB6178268.1"/>
    <property type="molecule type" value="Genomic_DNA"/>
</dbReference>
<gene>
    <name evidence="11" type="ORF">HNQ75_000211</name>
</gene>
<dbReference type="CDD" id="cd04301">
    <property type="entry name" value="NAT_SF"/>
    <property type="match status" value="1"/>
</dbReference>
<evidence type="ECO:0000259" key="10">
    <source>
        <dbReference type="PROSITE" id="PS51186"/>
    </source>
</evidence>
<evidence type="ECO:0000256" key="5">
    <source>
        <dbReference type="ARBA" id="ARBA00023251"/>
    </source>
</evidence>
<dbReference type="Gene3D" id="3.40.630.30">
    <property type="match status" value="1"/>
</dbReference>
<keyword evidence="6 9" id="KW-0012">Acyltransferase</keyword>
<dbReference type="PROSITE" id="PS51186">
    <property type="entry name" value="GNAT"/>
    <property type="match status" value="1"/>
</dbReference>
<protein>
    <recommendedName>
        <fullName evidence="3 9">Aminoglycoside N(6')-acetyltransferase type 1</fullName>
        <ecNumber evidence="2 9">2.3.1.82</ecNumber>
    </recommendedName>
    <alternativeName>
        <fullName evidence="7 9">Aminoglycoside resistance protein</fullName>
    </alternativeName>
</protein>
<comment type="catalytic activity">
    <reaction evidence="8 9">
        <text>kanamycin B + acetyl-CoA = N(6')-acetylkanamycin B + CoA + H(+)</text>
        <dbReference type="Rhea" id="RHEA:16449"/>
        <dbReference type="ChEBI" id="CHEBI:15378"/>
        <dbReference type="ChEBI" id="CHEBI:57287"/>
        <dbReference type="ChEBI" id="CHEBI:57288"/>
        <dbReference type="ChEBI" id="CHEBI:58390"/>
        <dbReference type="ChEBI" id="CHEBI:58549"/>
        <dbReference type="EC" id="2.3.1.82"/>
    </reaction>
</comment>
<dbReference type="SUPFAM" id="SSF55729">
    <property type="entry name" value="Acyl-CoA N-acyltransferases (Nat)"/>
    <property type="match status" value="1"/>
</dbReference>